<evidence type="ECO:0000313" key="2">
    <source>
        <dbReference type="EMBL" id="KAK7895748.1"/>
    </source>
</evidence>
<evidence type="ECO:0008006" key="4">
    <source>
        <dbReference type="Google" id="ProtNLM"/>
    </source>
</evidence>
<comment type="caution">
    <text evidence="2">The sequence shown here is derived from an EMBL/GenBank/DDBJ whole genome shotgun (WGS) entry which is preliminary data.</text>
</comment>
<dbReference type="EMBL" id="JBBPFD010000015">
    <property type="protein sequence ID" value="KAK7895748.1"/>
    <property type="molecule type" value="Genomic_DNA"/>
</dbReference>
<evidence type="ECO:0000256" key="1">
    <source>
        <dbReference type="SAM" id="MobiDB-lite"/>
    </source>
</evidence>
<protein>
    <recommendedName>
        <fullName evidence="4">Retrotransposon gag domain-containing protein</fullName>
    </recommendedName>
</protein>
<accession>A0AAW0N9N5</accession>
<dbReference type="Gene3D" id="2.40.70.10">
    <property type="entry name" value="Acid Proteases"/>
    <property type="match status" value="1"/>
</dbReference>
<dbReference type="InterPro" id="IPR021109">
    <property type="entry name" value="Peptidase_aspartic_dom_sf"/>
</dbReference>
<dbReference type="SUPFAM" id="SSF50630">
    <property type="entry name" value="Acid proteases"/>
    <property type="match status" value="1"/>
</dbReference>
<name>A0AAW0N9N5_9GOBI</name>
<organism evidence="2 3">
    <name type="scientific">Mugilogobius chulae</name>
    <name type="common">yellowstripe goby</name>
    <dbReference type="NCBI Taxonomy" id="88201"/>
    <lineage>
        <taxon>Eukaryota</taxon>
        <taxon>Metazoa</taxon>
        <taxon>Chordata</taxon>
        <taxon>Craniata</taxon>
        <taxon>Vertebrata</taxon>
        <taxon>Euteleostomi</taxon>
        <taxon>Actinopterygii</taxon>
        <taxon>Neopterygii</taxon>
        <taxon>Teleostei</taxon>
        <taxon>Neoteleostei</taxon>
        <taxon>Acanthomorphata</taxon>
        <taxon>Gobiaria</taxon>
        <taxon>Gobiiformes</taxon>
        <taxon>Gobioidei</taxon>
        <taxon>Gobiidae</taxon>
        <taxon>Gobionellinae</taxon>
        <taxon>Mugilogobius</taxon>
    </lineage>
</organism>
<evidence type="ECO:0000313" key="3">
    <source>
        <dbReference type="Proteomes" id="UP001460270"/>
    </source>
</evidence>
<sequence>MFGGSRGYGGTMDEDEYKYKPSWPEEVCNVKVDLPPPFCGDGRKLFATWIKQFEAAVRAQIRGATGRSYVATLAAVLPTRLDGAAFLLWDSLPSSVQCDFELVKEKLNEAFGQKQFLLYFQTCVSARPRLANESLELYAADISRLVAEAFPDYDAAAQNGEKFRRFLAGLDPGLRAKCHEQGATDLEEALVVAGRCERARLALGVETQTGPYSQPAPATVASLSSAEESGLGAESTAGKLLSAVERLSARMDKLQMDMVNLREQRDDYGPRVNQRFPCTCDCGGVGCRATRDHRGGYGGGGRSPQNGRRSSGEWLSQTGPDRAAVSDSPSPRRGGRGSQRGRFFEGQEQRRGVRFFFTSSTVTLSFPTWTEPGKLPVTGGEARPSVLPSQGHAGHSSAGVDASVTDCCAVGESKCTSYIRGSIEGVDVAILIDSGSNVSLINEEFKMSVPALRKRVLSSDYVLAHTVNGQLLDTLGSMTVSMCLGGKYVEQKVHVVRGANQKVLLGFDFLTEFHAVLDVSHSLLRLRDVDIPLLHANDLIPRCCNITMSADVTIPPYSEMVVPVHVVAPRPTKSHINSYVGYLEPENRDHTELVVARTVAPVKDGLTVARLLNPTDHELKMHSGSHLGVLYHVDESDIFEPTDCIDSDQLTTLPDLADCSLTDDQRQQLSALLEKHREDELTGLPQTSEGKWTGRYSSS</sequence>
<reference evidence="3" key="1">
    <citation type="submission" date="2024-04" db="EMBL/GenBank/DDBJ databases">
        <title>Salinicola lusitanus LLJ914,a marine bacterium isolated from the Okinawa Trough.</title>
        <authorList>
            <person name="Li J."/>
        </authorList>
    </citation>
    <scope>NUCLEOTIDE SEQUENCE [LARGE SCALE GENOMIC DNA]</scope>
</reference>
<gene>
    <name evidence="2" type="ORF">WMY93_021073</name>
</gene>
<proteinExistence type="predicted"/>
<feature type="region of interest" description="Disordered" evidence="1">
    <location>
        <begin position="678"/>
        <end position="699"/>
    </location>
</feature>
<feature type="compositionally biased region" description="Polar residues" evidence="1">
    <location>
        <begin position="684"/>
        <end position="699"/>
    </location>
</feature>
<feature type="region of interest" description="Disordered" evidence="1">
    <location>
        <begin position="291"/>
        <end position="345"/>
    </location>
</feature>
<dbReference type="AlphaFoldDB" id="A0AAW0N9N5"/>
<feature type="region of interest" description="Disordered" evidence="1">
    <location>
        <begin position="379"/>
        <end position="398"/>
    </location>
</feature>
<dbReference type="CDD" id="cd00303">
    <property type="entry name" value="retropepsin_like"/>
    <property type="match status" value="1"/>
</dbReference>
<keyword evidence="3" id="KW-1185">Reference proteome</keyword>
<dbReference type="Proteomes" id="UP001460270">
    <property type="component" value="Unassembled WGS sequence"/>
</dbReference>